<dbReference type="PANTHER" id="PTHR11926">
    <property type="entry name" value="GLUCOSYL/GLUCURONOSYL TRANSFERASES"/>
    <property type="match status" value="1"/>
</dbReference>
<dbReference type="GO" id="GO:0080043">
    <property type="term" value="F:quercetin 3-O-glucosyltransferase activity"/>
    <property type="evidence" value="ECO:0007669"/>
    <property type="project" value="TreeGrafter"/>
</dbReference>
<accession>A0A1E5URP8</accession>
<evidence type="ECO:0000313" key="2">
    <source>
        <dbReference type="EMBL" id="OEL15543.1"/>
    </source>
</evidence>
<dbReference type="STRING" id="888268.A0A1E5URP8"/>
<keyword evidence="3" id="KW-1185">Reference proteome</keyword>
<feature type="non-terminal residue" evidence="2">
    <location>
        <position position="191"/>
    </location>
</feature>
<dbReference type="EMBL" id="LWDX02066401">
    <property type="protein sequence ID" value="OEL15543.1"/>
    <property type="molecule type" value="Genomic_DNA"/>
</dbReference>
<comment type="similarity">
    <text evidence="1">Belongs to the UDP-glycosyltransferase family.</text>
</comment>
<proteinExistence type="inferred from homology"/>
<protein>
    <submittedName>
        <fullName evidence="2">7-deoxyloganetin glucosyltransferase</fullName>
    </submittedName>
</protein>
<dbReference type="OrthoDB" id="5835829at2759"/>
<dbReference type="Gene3D" id="3.40.50.2000">
    <property type="entry name" value="Glycogen Phosphorylase B"/>
    <property type="match status" value="1"/>
</dbReference>
<organism evidence="2 3">
    <name type="scientific">Dichanthelium oligosanthes</name>
    <dbReference type="NCBI Taxonomy" id="888268"/>
    <lineage>
        <taxon>Eukaryota</taxon>
        <taxon>Viridiplantae</taxon>
        <taxon>Streptophyta</taxon>
        <taxon>Embryophyta</taxon>
        <taxon>Tracheophyta</taxon>
        <taxon>Spermatophyta</taxon>
        <taxon>Magnoliopsida</taxon>
        <taxon>Liliopsida</taxon>
        <taxon>Poales</taxon>
        <taxon>Poaceae</taxon>
        <taxon>PACMAD clade</taxon>
        <taxon>Panicoideae</taxon>
        <taxon>Panicodae</taxon>
        <taxon>Paniceae</taxon>
        <taxon>Dichantheliinae</taxon>
        <taxon>Dichanthelium</taxon>
    </lineage>
</organism>
<evidence type="ECO:0000256" key="1">
    <source>
        <dbReference type="ARBA" id="ARBA00009995"/>
    </source>
</evidence>
<keyword evidence="2" id="KW-0808">Transferase</keyword>
<comment type="caution">
    <text evidence="2">The sequence shown here is derived from an EMBL/GenBank/DDBJ whole genome shotgun (WGS) entry which is preliminary data.</text>
</comment>
<evidence type="ECO:0000313" key="3">
    <source>
        <dbReference type="Proteomes" id="UP000095767"/>
    </source>
</evidence>
<gene>
    <name evidence="2" type="ORF">BAE44_0023438</name>
</gene>
<reference evidence="2 3" key="1">
    <citation type="submission" date="2016-09" db="EMBL/GenBank/DDBJ databases">
        <title>The draft genome of Dichanthelium oligosanthes: A C3 panicoid grass species.</title>
        <authorList>
            <person name="Studer A.J."/>
            <person name="Schnable J.C."/>
            <person name="Brutnell T.P."/>
        </authorList>
    </citation>
    <scope>NUCLEOTIDE SEQUENCE [LARGE SCALE GENOMIC DNA]</scope>
    <source>
        <strain evidence="3">cv. Kellogg 1175</strain>
        <tissue evidence="2">Leaf</tissue>
    </source>
</reference>
<dbReference type="Proteomes" id="UP000095767">
    <property type="component" value="Unassembled WGS sequence"/>
</dbReference>
<dbReference type="GO" id="GO:0080044">
    <property type="term" value="F:quercetin 7-O-glucosyltransferase activity"/>
    <property type="evidence" value="ECO:0007669"/>
    <property type="project" value="TreeGrafter"/>
</dbReference>
<sequence>MSGSSAPAAAEKPHAVGFHITYVNSEYNHRRFLRSRGADAVAGLPDFRFATIPDGLPPCDADVTQDSAALCHSTMTTYLAHFRALLADLNGTAGVPPVTCVVADGCLTFSIDSAADLGVPCALLWTASACGALAYHHYPLFIDKGIVPLKDVEQLTNGFLDTPVDWARGMSKHMRIRDYPTFLRTTDPGDK</sequence>
<dbReference type="AlphaFoldDB" id="A0A1E5URP8"/>
<dbReference type="SUPFAM" id="SSF53756">
    <property type="entry name" value="UDP-Glycosyltransferase/glycogen phosphorylase"/>
    <property type="match status" value="1"/>
</dbReference>
<dbReference type="PANTHER" id="PTHR11926:SF1552">
    <property type="entry name" value="GLYCOSYLTRANSFERASE"/>
    <property type="match status" value="1"/>
</dbReference>
<name>A0A1E5URP8_9POAL</name>